<dbReference type="Pfam" id="PF23598">
    <property type="entry name" value="LRR_14"/>
    <property type="match status" value="1"/>
</dbReference>
<comment type="caution">
    <text evidence="6">The sequence shown here is derived from an EMBL/GenBank/DDBJ whole genome shotgun (WGS) entry which is preliminary data.</text>
</comment>
<dbReference type="Pfam" id="PF00931">
    <property type="entry name" value="NB-ARC"/>
    <property type="match status" value="1"/>
</dbReference>
<evidence type="ECO:0000259" key="3">
    <source>
        <dbReference type="Pfam" id="PF00931"/>
    </source>
</evidence>
<dbReference type="GO" id="GO:0043531">
    <property type="term" value="F:ADP binding"/>
    <property type="evidence" value="ECO:0007669"/>
    <property type="project" value="InterPro"/>
</dbReference>
<feature type="domain" description="Disease resistance protein winged helix" evidence="4">
    <location>
        <begin position="124"/>
        <end position="195"/>
    </location>
</feature>
<dbReference type="GO" id="GO:0098542">
    <property type="term" value="P:defense response to other organism"/>
    <property type="evidence" value="ECO:0007669"/>
    <property type="project" value="TreeGrafter"/>
</dbReference>
<evidence type="ECO:0000313" key="7">
    <source>
        <dbReference type="Proteomes" id="UP000095767"/>
    </source>
</evidence>
<reference evidence="6 7" key="1">
    <citation type="submission" date="2016-09" db="EMBL/GenBank/DDBJ databases">
        <title>The draft genome of Dichanthelium oligosanthes: A C3 panicoid grass species.</title>
        <authorList>
            <person name="Studer A.J."/>
            <person name="Schnable J.C."/>
            <person name="Brutnell T.P."/>
        </authorList>
    </citation>
    <scope>NUCLEOTIDE SEQUENCE [LARGE SCALE GENOMIC DNA]</scope>
    <source>
        <strain evidence="7">cv. Kellogg 1175</strain>
        <tissue evidence="6">Leaf</tissue>
    </source>
</reference>
<dbReference type="PANTHER" id="PTHR23155">
    <property type="entry name" value="DISEASE RESISTANCE PROTEIN RP"/>
    <property type="match status" value="1"/>
</dbReference>
<dbReference type="AlphaFoldDB" id="A0A1E5W7U4"/>
<dbReference type="OrthoDB" id="1935686at2759"/>
<dbReference type="PRINTS" id="PR00364">
    <property type="entry name" value="DISEASERSIST"/>
</dbReference>
<keyword evidence="7" id="KW-1185">Reference proteome</keyword>
<dbReference type="SUPFAM" id="SSF52540">
    <property type="entry name" value="P-loop containing nucleoside triphosphate hydrolases"/>
    <property type="match status" value="1"/>
</dbReference>
<keyword evidence="2" id="KW-0611">Plant defense</keyword>
<feature type="domain" description="Disease resistance R13L4/SHOC-2-like LRR" evidence="5">
    <location>
        <begin position="243"/>
        <end position="357"/>
    </location>
</feature>
<dbReference type="Gene3D" id="3.80.10.10">
    <property type="entry name" value="Ribonuclease Inhibitor"/>
    <property type="match status" value="1"/>
</dbReference>
<dbReference type="EMBL" id="LWDX02019217">
    <property type="protein sequence ID" value="OEL33298.1"/>
    <property type="molecule type" value="Genomic_DNA"/>
</dbReference>
<dbReference type="PANTHER" id="PTHR23155:SF1228">
    <property type="entry name" value="NB-ARC DOMAIN CONTAINING PROTEIN, EXPRESSED"/>
    <property type="match status" value="1"/>
</dbReference>
<evidence type="ECO:0000256" key="1">
    <source>
        <dbReference type="ARBA" id="ARBA00022737"/>
    </source>
</evidence>
<gene>
    <name evidence="6" type="ORF">BAE44_0005689</name>
</gene>
<dbReference type="InterPro" id="IPR032675">
    <property type="entry name" value="LRR_dom_sf"/>
</dbReference>
<dbReference type="Proteomes" id="UP000095767">
    <property type="component" value="Unassembled WGS sequence"/>
</dbReference>
<evidence type="ECO:0000313" key="6">
    <source>
        <dbReference type="EMBL" id="OEL33298.1"/>
    </source>
</evidence>
<dbReference type="InterPro" id="IPR027417">
    <property type="entry name" value="P-loop_NTPase"/>
</dbReference>
<feature type="domain" description="NB-ARC" evidence="3">
    <location>
        <begin position="29"/>
        <end position="120"/>
    </location>
</feature>
<accession>A0A1E5W7U4</accession>
<dbReference type="InterPro" id="IPR002182">
    <property type="entry name" value="NB-ARC"/>
</dbReference>
<evidence type="ECO:0000259" key="5">
    <source>
        <dbReference type="Pfam" id="PF23598"/>
    </source>
</evidence>
<keyword evidence="1" id="KW-0677">Repeat</keyword>
<protein>
    <submittedName>
        <fullName evidence="6">Uncharacterized protein</fullName>
    </submittedName>
</protein>
<dbReference type="SUPFAM" id="SSF52058">
    <property type="entry name" value="L domain-like"/>
    <property type="match status" value="1"/>
</dbReference>
<dbReference type="InterPro" id="IPR044974">
    <property type="entry name" value="Disease_R_plants"/>
</dbReference>
<evidence type="ECO:0000259" key="4">
    <source>
        <dbReference type="Pfam" id="PF23559"/>
    </source>
</evidence>
<dbReference type="Gene3D" id="3.40.50.300">
    <property type="entry name" value="P-loop containing nucleotide triphosphate hydrolases"/>
    <property type="match status" value="1"/>
</dbReference>
<organism evidence="6 7">
    <name type="scientific">Dichanthelium oligosanthes</name>
    <dbReference type="NCBI Taxonomy" id="888268"/>
    <lineage>
        <taxon>Eukaryota</taxon>
        <taxon>Viridiplantae</taxon>
        <taxon>Streptophyta</taxon>
        <taxon>Embryophyta</taxon>
        <taxon>Tracheophyta</taxon>
        <taxon>Spermatophyta</taxon>
        <taxon>Magnoliopsida</taxon>
        <taxon>Liliopsida</taxon>
        <taxon>Poales</taxon>
        <taxon>Poaceae</taxon>
        <taxon>PACMAD clade</taxon>
        <taxon>Panicoideae</taxon>
        <taxon>Panicodae</taxon>
        <taxon>Paniceae</taxon>
        <taxon>Dichantheliinae</taxon>
        <taxon>Dichanthelium</taxon>
    </lineage>
</organism>
<dbReference type="InterPro" id="IPR055414">
    <property type="entry name" value="LRR_R13L4/SHOC2-like"/>
</dbReference>
<dbReference type="Pfam" id="PF23559">
    <property type="entry name" value="WHD_DRP"/>
    <property type="match status" value="1"/>
</dbReference>
<dbReference type="InterPro" id="IPR058922">
    <property type="entry name" value="WHD_DRP"/>
</dbReference>
<proteinExistence type="predicted"/>
<name>A0A1E5W7U4_9POAL</name>
<evidence type="ECO:0000256" key="2">
    <source>
        <dbReference type="ARBA" id="ARBA00022821"/>
    </source>
</evidence>
<sequence length="359" mass="40889">MDSRRDQLAAKLLLMGEGEEGDGSAKWRRVVSILGSAGLGKTTLAKELYRANQTHFDCLAWVSTPPHRNVEDILSSILRQVDSSGGGGGGGDGRRHQRTLQDKRYLVVLDGMWNREVCLWHLSIFPEDYPINHDRLIRCWVAEGLVWAKPGKTVEEVGESYLEELMDRHMIQPDRGSYDGKTKAYIISREMLELIRSQSVKEDFVTLLDYGTRVSALPSKIRRLSIINLRGVHDIPESVTMSHIRSLYIFGSVGKKLTFKHLTFLRVLALQGCEDLKNHNVEEIARLRNLRYLSIRDTPISEIPDRIGQLQYLTTLNLRGTGVQELHGSVLQLQRLAHLLCGDKMRFPEWIQKMVTLSY</sequence>